<evidence type="ECO:0000259" key="1">
    <source>
        <dbReference type="PROSITE" id="PS50097"/>
    </source>
</evidence>
<dbReference type="CDD" id="cd18186">
    <property type="entry name" value="BTB_POZ_ZBTB_KLHL-like"/>
    <property type="match status" value="1"/>
</dbReference>
<dbReference type="AlphaFoldDB" id="A0A4Y2QTI6"/>
<dbReference type="InterPro" id="IPR000210">
    <property type="entry name" value="BTB/POZ_dom"/>
</dbReference>
<dbReference type="PANTHER" id="PTHR24413">
    <property type="entry name" value="SPECKLE-TYPE POZ PROTEIN"/>
    <property type="match status" value="1"/>
</dbReference>
<dbReference type="SUPFAM" id="SSF54695">
    <property type="entry name" value="POZ domain"/>
    <property type="match status" value="1"/>
</dbReference>
<dbReference type="Gene3D" id="1.25.40.420">
    <property type="match status" value="1"/>
</dbReference>
<dbReference type="InterPro" id="IPR011705">
    <property type="entry name" value="BACK"/>
</dbReference>
<dbReference type="SMART" id="SM00225">
    <property type="entry name" value="BTB"/>
    <property type="match status" value="1"/>
</dbReference>
<protein>
    <submittedName>
        <fullName evidence="2">Speckle-type POZ protein</fullName>
    </submittedName>
</protein>
<organism evidence="2 3">
    <name type="scientific">Araneus ventricosus</name>
    <name type="common">Orbweaver spider</name>
    <name type="synonym">Epeira ventricosa</name>
    <dbReference type="NCBI Taxonomy" id="182803"/>
    <lineage>
        <taxon>Eukaryota</taxon>
        <taxon>Metazoa</taxon>
        <taxon>Ecdysozoa</taxon>
        <taxon>Arthropoda</taxon>
        <taxon>Chelicerata</taxon>
        <taxon>Arachnida</taxon>
        <taxon>Araneae</taxon>
        <taxon>Araneomorphae</taxon>
        <taxon>Entelegynae</taxon>
        <taxon>Araneoidea</taxon>
        <taxon>Araneidae</taxon>
        <taxon>Araneus</taxon>
    </lineage>
</organism>
<name>A0A4Y2QTI6_ARAVE</name>
<dbReference type="InterPro" id="IPR011333">
    <property type="entry name" value="SKP1/BTB/POZ_sf"/>
</dbReference>
<sequence>MAAQLQRKNFTITWRILNYNFFLQDCSYWIHSPWFLVDTLDSNKWGLRLSPAEGLQNEFICLAISNEKVSMLTDDINFDYCFSISSDHSSLPPFVASSSHVFLDDLSRPCIYVPKDKVFEQKAGRFIPPDIMTIKSQIWKREGSLSEDGECTMITKAQVERVSFVGVVENFSDLTSFRKKALRIRSASVECPLFSMNINQTNGGVIFVEIIPWVFEKIEYCKCLLSFLDNSGNETECGYDEFLFLNTKQQSAWKIPLQFSKKNLMELRRKYLLNDCLSLQCEIAFSTGKYKGKILKTKYAVHLTKSIERPISGMQKNTEVFKEDNRLSLTMQNDLMSWLSKGMFCDTKLQTATETFFAHKLILSVRSPVFSDLFNNRMKEKVIDCVQIEDLDAETVRRFLLFMYSDCLKDLDLENAKKLYFAGEKYEVFPLKCKCSHFLEKNLCPSNCCDVLILADKYSDSDLKKAAQEYIAQHDKEVLESDQWKSLEETNINLAFETFRIMYKRNRRNSWNGTAFPLF</sequence>
<gene>
    <name evidence="2" type="primary">spop_87</name>
    <name evidence="2" type="ORF">AVEN_258863_1</name>
</gene>
<dbReference type="Pfam" id="PF07707">
    <property type="entry name" value="BACK"/>
    <property type="match status" value="1"/>
</dbReference>
<proteinExistence type="predicted"/>
<dbReference type="OrthoDB" id="6502096at2759"/>
<evidence type="ECO:0000313" key="3">
    <source>
        <dbReference type="Proteomes" id="UP000499080"/>
    </source>
</evidence>
<dbReference type="Gene3D" id="3.30.710.10">
    <property type="entry name" value="Potassium Channel Kv1.1, Chain A"/>
    <property type="match status" value="1"/>
</dbReference>
<dbReference type="PROSITE" id="PS50097">
    <property type="entry name" value="BTB"/>
    <property type="match status" value="1"/>
</dbReference>
<keyword evidence="3" id="KW-1185">Reference proteome</keyword>
<reference evidence="2 3" key="1">
    <citation type="journal article" date="2019" name="Sci. Rep.">
        <title>Orb-weaving spider Araneus ventricosus genome elucidates the spidroin gene catalogue.</title>
        <authorList>
            <person name="Kono N."/>
            <person name="Nakamura H."/>
            <person name="Ohtoshi R."/>
            <person name="Moran D.A.P."/>
            <person name="Shinohara A."/>
            <person name="Yoshida Y."/>
            <person name="Fujiwara M."/>
            <person name="Mori M."/>
            <person name="Tomita M."/>
            <person name="Arakawa K."/>
        </authorList>
    </citation>
    <scope>NUCLEOTIDE SEQUENCE [LARGE SCALE GENOMIC DNA]</scope>
</reference>
<dbReference type="Pfam" id="PF00651">
    <property type="entry name" value="BTB"/>
    <property type="match status" value="1"/>
</dbReference>
<dbReference type="EMBL" id="BGPR01014735">
    <property type="protein sequence ID" value="GBN66479.1"/>
    <property type="molecule type" value="Genomic_DNA"/>
</dbReference>
<feature type="domain" description="BTB" evidence="1">
    <location>
        <begin position="345"/>
        <end position="406"/>
    </location>
</feature>
<dbReference type="SUPFAM" id="SSF49599">
    <property type="entry name" value="TRAF domain-like"/>
    <property type="match status" value="1"/>
</dbReference>
<accession>A0A4Y2QTI6</accession>
<comment type="caution">
    <text evidence="2">The sequence shown here is derived from an EMBL/GenBank/DDBJ whole genome shotgun (WGS) entry which is preliminary data.</text>
</comment>
<evidence type="ECO:0000313" key="2">
    <source>
        <dbReference type="EMBL" id="GBN66479.1"/>
    </source>
</evidence>
<dbReference type="Proteomes" id="UP000499080">
    <property type="component" value="Unassembled WGS sequence"/>
</dbReference>